<dbReference type="RefSeq" id="XP_022287832.1">
    <property type="nucleotide sequence ID" value="XM_022432124.1"/>
</dbReference>
<dbReference type="Gene3D" id="3.10.250.10">
    <property type="entry name" value="SRCR-like domain"/>
    <property type="match status" value="1"/>
</dbReference>
<dbReference type="GeneID" id="111100353"/>
<gene>
    <name evidence="10" type="primary">LOC111100353</name>
</gene>
<name>A0A8B8A8P6_CRAVI</name>
<evidence type="ECO:0000313" key="10">
    <source>
        <dbReference type="RefSeq" id="XP_022287832.1"/>
    </source>
</evidence>
<feature type="domain" description="SRCR" evidence="8">
    <location>
        <begin position="2078"/>
        <end position="2178"/>
    </location>
</feature>
<dbReference type="SUPFAM" id="SSF56487">
    <property type="entry name" value="SRCR-like"/>
    <property type="match status" value="1"/>
</dbReference>
<dbReference type="GO" id="GO:0016020">
    <property type="term" value="C:membrane"/>
    <property type="evidence" value="ECO:0007669"/>
    <property type="project" value="InterPro"/>
</dbReference>
<evidence type="ECO:0000256" key="1">
    <source>
        <dbReference type="ARBA" id="ARBA00022729"/>
    </source>
</evidence>
<feature type="coiled-coil region" evidence="6">
    <location>
        <begin position="1325"/>
        <end position="1395"/>
    </location>
</feature>
<feature type="coiled-coil region" evidence="6">
    <location>
        <begin position="683"/>
        <end position="717"/>
    </location>
</feature>
<reference evidence="9" key="1">
    <citation type="submission" date="2024-06" db="UniProtKB">
        <authorList>
            <consortium name="RefSeq"/>
        </authorList>
    </citation>
    <scope>NUCLEOTIDE SEQUENCE [LARGE SCALE GENOMIC DNA]</scope>
</reference>
<dbReference type="PANTHER" id="PTHR19331:SF465">
    <property type="entry name" value="EGG PEPTIDE SPERACT RECEPTOR"/>
    <property type="match status" value="1"/>
</dbReference>
<dbReference type="PROSITE" id="PS00420">
    <property type="entry name" value="SRCR_1"/>
    <property type="match status" value="1"/>
</dbReference>
<dbReference type="InterPro" id="IPR001190">
    <property type="entry name" value="SRCR"/>
</dbReference>
<reference evidence="10" key="2">
    <citation type="submission" date="2025-08" db="UniProtKB">
        <authorList>
            <consortium name="RefSeq"/>
        </authorList>
    </citation>
    <scope>IDENTIFICATION</scope>
    <source>
        <tissue evidence="10">Whole sample</tissue>
    </source>
</reference>
<dbReference type="OrthoDB" id="10676271at2759"/>
<organism evidence="9 10">
    <name type="scientific">Crassostrea virginica</name>
    <name type="common">Eastern oyster</name>
    <dbReference type="NCBI Taxonomy" id="6565"/>
    <lineage>
        <taxon>Eukaryota</taxon>
        <taxon>Metazoa</taxon>
        <taxon>Spiralia</taxon>
        <taxon>Lophotrochozoa</taxon>
        <taxon>Mollusca</taxon>
        <taxon>Bivalvia</taxon>
        <taxon>Autobranchia</taxon>
        <taxon>Pteriomorphia</taxon>
        <taxon>Ostreida</taxon>
        <taxon>Ostreoidea</taxon>
        <taxon>Ostreidae</taxon>
        <taxon>Crassostrea</taxon>
    </lineage>
</organism>
<dbReference type="SMART" id="SM00202">
    <property type="entry name" value="SR"/>
    <property type="match status" value="1"/>
</dbReference>
<dbReference type="InterPro" id="IPR036772">
    <property type="entry name" value="SRCR-like_dom_sf"/>
</dbReference>
<feature type="disulfide bond" evidence="5">
    <location>
        <begin position="2103"/>
        <end position="2167"/>
    </location>
</feature>
<accession>A0A8B8A8P6</accession>
<keyword evidence="4" id="KW-0325">Glycoprotein</keyword>
<evidence type="ECO:0000256" key="6">
    <source>
        <dbReference type="SAM" id="Coils"/>
    </source>
</evidence>
<feature type="disulfide bond" evidence="5">
    <location>
        <begin position="2147"/>
        <end position="2157"/>
    </location>
</feature>
<evidence type="ECO:0000313" key="9">
    <source>
        <dbReference type="Proteomes" id="UP000694844"/>
    </source>
</evidence>
<keyword evidence="2" id="KW-0677">Repeat</keyword>
<evidence type="ECO:0000256" key="5">
    <source>
        <dbReference type="PROSITE-ProRule" id="PRU00196"/>
    </source>
</evidence>
<evidence type="ECO:0000256" key="4">
    <source>
        <dbReference type="ARBA" id="ARBA00023180"/>
    </source>
</evidence>
<evidence type="ECO:0000259" key="8">
    <source>
        <dbReference type="PROSITE" id="PS50287"/>
    </source>
</evidence>
<dbReference type="Proteomes" id="UP000694844">
    <property type="component" value="Chromosome 1"/>
</dbReference>
<keyword evidence="6" id="KW-0175">Coiled coil</keyword>
<dbReference type="Pfam" id="PF00530">
    <property type="entry name" value="SRCR"/>
    <property type="match status" value="1"/>
</dbReference>
<sequence length="2178" mass="248627">MKCLVKLTLCVVLLPLCMLTKGQIIYLPTQIGKEAINLYDTELQHNNLNEEIRSQMNHVNFRTTALYNVVKAMEQSLLKQGLIEKVVNMDSKEFGQSVDVHSKLVSLERKLEKEITNWRNQDINLRRRVNILESETTIIATNVEQVASSVQSTTTESGKLQTKLRELEINNSYLSNEMINLKIENMGYLSKVKQMNSSKLLLEFRFENLTNSFMDLQGKINFVSNSHATADKAMDMLTRSTKDRALEIHGIKQLINNIMNEQTALKKENLAFRTEIENFRTQLISFQSSYENVSWPFSNVSRLLTNGKNINSPFITTNETVPRIKAVLLRNLDDFNQTLQIVKHDVSRLSRLQTLSSTDIDNLKFNMIQITSDIKRHTFDFLSSTNNNSKEAFDKHLRGNFENLTIGSSDPISEKHNISISNHWKDELSAIKMKIRALTQSMENVFQKTSSLVDLSLMLWKESNSTQQEVDTLYQIVQNYNSSLRNIHTILHTENNSRDHVAEVFELLQEIVAKNKTNYIRLGLQSTHPPNAVLPKSETNDNHTLQQIISEVKENIGKDFSIGSEYESLVLNISENRKSFERIFGIIAQFNKSFATQYKKLEENISILRSDISSIMLPSSSSLFDLNNTDNIRKVISGLRQQLDYDFSQQERVLKTMVNHMFQNLSTDISDIRNNAEMLKSSLQTIGLNSDELKKDVTQLEKNVSNCRNSLEELVMNQTETLSRLSDVTTSQDMIKVGLINSSLSLLKEQDKIIKSSKNSLMPQTMERIENFTNIQSEFSESMHLILESLKGQHVVHSQKRTERRLEMLEMNVSAMASILKEIGVIVQNLTGPNDLSSLVYTNKQYVQDLKEMILDIKQDVAYLQTMSAEILINCNATNTQVQNITKSVDIYNNTENKRFRTIFNDLNTLIENVSLTSSFIGNEAKSIAEIKQEIAYVKQSFLHNLTDQETRLRAIMEKKIQDFSRNISYTQNEVFDFISLIKRGRNDTNKLYTNVSLFTSVLSKLLMLYNETKGLLEDAKKIQMSVQSNVNLISASANDSQDQALNKYAQESDTRIAEILNQITNIEHNVSENTSNMEKIMHSVQNHTNDIAILYDKQSQLYVKLNISDEINLKYTSAKISKLNDSILSDLYQMESSVNDLKEAFRNSIEQCRQNTHRLESEMQENKLMIQQNFTELKDVSDKYITSSQNNAHELIVLRNSSDHCNKRLDNLERNISTMTTTTEQLEYLISDVRSLKGAVTNVSSYRENIEDLKSMHLQVQRDLSTVKVSSSLIWSQCNETAQKVDNASKIFAVSETKTSNQLIKLLKDVRALQENVSLYWNSVENERAIVDKLNSRLDTLQKNVFNNFTLHDDLMKTEVAENVQSLVANISSLKDESENLQRVFKQLDSITQRNAENILLCHSTVSGLSAKINGTSLKLDDTTRKQLLIKSNLDHISLTINNFQIALNNSAKDCCNFTKTRVSHLETQMSILSRNSTKVQNDLDYLMSSMQNQSNEMFMVEQSLKQHIARLDRLEEDITGIAVTTEKLETQISNSTSLNDVLTNVTINKQYIRNLLSFSYDMQHNVSSIQLSLTKAWRQCNSTEEYVQNMTHDRMSIQDLSSTFVKLSEDLQAIRELSSVIWHQCNRTEEQAVNISKLVSVLSVLNSRQHKSLEQELFSTQENISSLYALLRNDAGRVNTLNGRIKDLNQTVFHNLTRQKQLLNSMIAEKFRLLDANFTNIENISKHLQLSLDFLDSKIQQNAKNITICHSGLSKVSSEQNKTNQQVASLKMIQSNVSRISTSFNEFRFKVNKSINECNNFTLTYVSEIETHLQMIKNNYSKSQGDLDGVMKSVQNHTHEISRVYKIQERYRERLATLEGSLSMIRNTTTNLEMITASLVRLDDAITNVTINANNFRDLRLTSSELQQNLSSLWNLSSMIWQQCNTTEDRVQNISTMVKANPIIEREILKLQYNVTALTSYVEVFANETKNGLSNQADKQSAFTTKFENNLININLSEELEERLKENQFCMTSIMNNVSVFEKRLELLSTKLSLNNEVINSVQHNLTNLFERFQNASMHGQFSVDQVTQPATQSLVRLVDGTSASEGRVEVFHGGVWGTVCDDSWDSGDATVVCRMLGYTGRASAFERAHFGPGTGSIFLDEVRCTGLEDSIFSCHHDGIERHDCGHSEDASVSCS</sequence>
<dbReference type="PRINTS" id="PR00258">
    <property type="entry name" value="SPERACTRCPTR"/>
</dbReference>
<dbReference type="FunFam" id="3.10.250.10:FF:000011">
    <property type="entry name" value="Scavenger receptor class A member 5"/>
    <property type="match status" value="1"/>
</dbReference>
<feature type="disulfide bond" evidence="5">
    <location>
        <begin position="2116"/>
        <end position="2177"/>
    </location>
</feature>
<proteinExistence type="predicted"/>
<keyword evidence="3 5" id="KW-1015">Disulfide bond</keyword>
<evidence type="ECO:0000256" key="2">
    <source>
        <dbReference type="ARBA" id="ARBA00022737"/>
    </source>
</evidence>
<dbReference type="PROSITE" id="PS50287">
    <property type="entry name" value="SRCR_2"/>
    <property type="match status" value="1"/>
</dbReference>
<dbReference type="KEGG" id="cvn:111100353"/>
<dbReference type="PANTHER" id="PTHR19331">
    <property type="entry name" value="SCAVENGER RECEPTOR DOMAIN-CONTAINING"/>
    <property type="match status" value="1"/>
</dbReference>
<feature type="chain" id="PRO_5034537327" evidence="7">
    <location>
        <begin position="23"/>
        <end position="2178"/>
    </location>
</feature>
<evidence type="ECO:0000256" key="3">
    <source>
        <dbReference type="ARBA" id="ARBA00023157"/>
    </source>
</evidence>
<feature type="signal peptide" evidence="7">
    <location>
        <begin position="1"/>
        <end position="22"/>
    </location>
</feature>
<protein>
    <submittedName>
        <fullName evidence="10">Centromere-associated protein E-like isoform X1</fullName>
    </submittedName>
</protein>
<keyword evidence="9" id="KW-1185">Reference proteome</keyword>
<keyword evidence="1 7" id="KW-0732">Signal</keyword>
<evidence type="ECO:0000256" key="7">
    <source>
        <dbReference type="SAM" id="SignalP"/>
    </source>
</evidence>